<evidence type="ECO:0000256" key="5">
    <source>
        <dbReference type="ARBA" id="ARBA00022481"/>
    </source>
</evidence>
<evidence type="ECO:0000256" key="7">
    <source>
        <dbReference type="ARBA" id="ARBA00022692"/>
    </source>
</evidence>
<keyword evidence="5" id="KW-0488">Methylation</keyword>
<dbReference type="NCBIfam" id="TIGR01711">
    <property type="entry name" value="gspJ"/>
    <property type="match status" value="1"/>
</dbReference>
<keyword evidence="8 10" id="KW-1133">Transmembrane helix</keyword>
<dbReference type="Pfam" id="PF07963">
    <property type="entry name" value="N_methyl"/>
    <property type="match status" value="1"/>
</dbReference>
<evidence type="ECO:0000256" key="2">
    <source>
        <dbReference type="ARBA" id="ARBA00011084"/>
    </source>
</evidence>
<dbReference type="Gene3D" id="3.10.610.10">
    <property type="entry name" value="GSPII I/J protein-like"/>
    <property type="match status" value="1"/>
</dbReference>
<evidence type="ECO:0000256" key="9">
    <source>
        <dbReference type="ARBA" id="ARBA00023136"/>
    </source>
</evidence>
<dbReference type="Pfam" id="PF11612">
    <property type="entry name" value="T2SSJ"/>
    <property type="match status" value="1"/>
</dbReference>
<gene>
    <name evidence="11" type="primary">gspJ</name>
    <name evidence="11" type="ORF">DF286_00555</name>
</gene>
<dbReference type="GO" id="GO:0005886">
    <property type="term" value="C:plasma membrane"/>
    <property type="evidence" value="ECO:0007669"/>
    <property type="project" value="UniProtKB-SubCell"/>
</dbReference>
<keyword evidence="6" id="KW-0997">Cell inner membrane</keyword>
<dbReference type="PROSITE" id="PS00409">
    <property type="entry name" value="PROKAR_NTER_METHYL"/>
    <property type="match status" value="1"/>
</dbReference>
<comment type="caution">
    <text evidence="11">The sequence shown here is derived from an EMBL/GenBank/DDBJ whole genome shotgun (WGS) entry which is preliminary data.</text>
</comment>
<dbReference type="InterPro" id="IPR045584">
    <property type="entry name" value="Pilin-like"/>
</dbReference>
<dbReference type="InterPro" id="IPR012902">
    <property type="entry name" value="N_methyl_site"/>
</dbReference>
<dbReference type="EMBL" id="QFFF01000001">
    <property type="protein sequence ID" value="PWG01524.1"/>
    <property type="molecule type" value="Genomic_DNA"/>
</dbReference>
<dbReference type="InterPro" id="IPR010055">
    <property type="entry name" value="T2SS_protein-GspJ"/>
</dbReference>
<dbReference type="NCBIfam" id="TIGR02532">
    <property type="entry name" value="IV_pilin_GFxxxE"/>
    <property type="match status" value="1"/>
</dbReference>
<keyword evidence="12" id="KW-1185">Reference proteome</keyword>
<keyword evidence="9 10" id="KW-0472">Membrane</keyword>
<dbReference type="GO" id="GO:0015628">
    <property type="term" value="P:protein secretion by the type II secretion system"/>
    <property type="evidence" value="ECO:0007669"/>
    <property type="project" value="InterPro"/>
</dbReference>
<evidence type="ECO:0000313" key="11">
    <source>
        <dbReference type="EMBL" id="PWG01524.1"/>
    </source>
</evidence>
<evidence type="ECO:0000256" key="8">
    <source>
        <dbReference type="ARBA" id="ARBA00022989"/>
    </source>
</evidence>
<dbReference type="AlphaFoldDB" id="A0A2U2IZM4"/>
<name>A0A2U2IZM4_9SPHN</name>
<accession>A0A2U2IZM4</accession>
<dbReference type="Proteomes" id="UP000245916">
    <property type="component" value="Unassembled WGS sequence"/>
</dbReference>
<protein>
    <recommendedName>
        <fullName evidence="3">Type II secretion system protein J</fullName>
    </recommendedName>
</protein>
<dbReference type="RefSeq" id="WP_109269664.1">
    <property type="nucleotide sequence ID" value="NZ_QFFF01000001.1"/>
</dbReference>
<evidence type="ECO:0000256" key="10">
    <source>
        <dbReference type="SAM" id="Phobius"/>
    </source>
</evidence>
<proteinExistence type="inferred from homology"/>
<dbReference type="GO" id="GO:0015627">
    <property type="term" value="C:type II protein secretion system complex"/>
    <property type="evidence" value="ECO:0007669"/>
    <property type="project" value="InterPro"/>
</dbReference>
<evidence type="ECO:0000256" key="6">
    <source>
        <dbReference type="ARBA" id="ARBA00022519"/>
    </source>
</evidence>
<dbReference type="SUPFAM" id="SSF54523">
    <property type="entry name" value="Pili subunits"/>
    <property type="match status" value="2"/>
</dbReference>
<comment type="similarity">
    <text evidence="2">Belongs to the GSP J family.</text>
</comment>
<dbReference type="OrthoDB" id="9794345at2"/>
<sequence>MNSASSREQGFTLVELLVALLIFGMIAAAGVALLSFSVRAQDMADARLDDVAAMRRVGALLTGDLAQAAARVVRNEAGAVKPAFVGGTGAEGDIALALVRRGWDNPDGAGRPSLQKVEYRLTGVRLERIAYRNLDGAAPMEPVTVLEGVEALRLRYRDSEGEWRERWDPTQITDLPRAVEMIVDVRDGGPVRQLFLVGAGL</sequence>
<dbReference type="PANTHER" id="PTHR39583">
    <property type="entry name" value="TYPE II SECRETION SYSTEM PROTEIN J-RELATED"/>
    <property type="match status" value="1"/>
</dbReference>
<reference evidence="11 12" key="1">
    <citation type="submission" date="2018-05" db="EMBL/GenBank/DDBJ databases">
        <title>Genome of Sphingosinicella humi QZX222.</title>
        <authorList>
            <person name="Qiao Z."/>
            <person name="Wang G."/>
        </authorList>
    </citation>
    <scope>NUCLEOTIDE SEQUENCE [LARGE SCALE GENOMIC DNA]</scope>
    <source>
        <strain evidence="11 12">QZX222</strain>
    </source>
</reference>
<keyword evidence="4" id="KW-1003">Cell membrane</keyword>
<evidence type="ECO:0000313" key="12">
    <source>
        <dbReference type="Proteomes" id="UP000245916"/>
    </source>
</evidence>
<evidence type="ECO:0000256" key="3">
    <source>
        <dbReference type="ARBA" id="ARBA00021539"/>
    </source>
</evidence>
<comment type="subcellular location">
    <subcellularLocation>
        <location evidence="1">Cell inner membrane</location>
        <topology evidence="1">Single-pass membrane protein</topology>
    </subcellularLocation>
</comment>
<keyword evidence="7 10" id="KW-0812">Transmembrane</keyword>
<evidence type="ECO:0000256" key="4">
    <source>
        <dbReference type="ARBA" id="ARBA00022475"/>
    </source>
</evidence>
<dbReference type="PANTHER" id="PTHR39583:SF2">
    <property type="entry name" value="TYPE II SECRETION SYSTEM PROTEIN J"/>
    <property type="match status" value="1"/>
</dbReference>
<organism evidence="11 12">
    <name type="scientific">Allosphingosinicella humi</name>
    <dbReference type="NCBI Taxonomy" id="2068657"/>
    <lineage>
        <taxon>Bacteria</taxon>
        <taxon>Pseudomonadati</taxon>
        <taxon>Pseudomonadota</taxon>
        <taxon>Alphaproteobacteria</taxon>
        <taxon>Sphingomonadales</taxon>
        <taxon>Sphingomonadaceae</taxon>
        <taxon>Allosphingosinicella</taxon>
    </lineage>
</organism>
<evidence type="ECO:0000256" key="1">
    <source>
        <dbReference type="ARBA" id="ARBA00004377"/>
    </source>
</evidence>
<dbReference type="Gene3D" id="2.10.70.20">
    <property type="entry name" value="gspk-gspi-gspj complex like domains"/>
    <property type="match status" value="1"/>
</dbReference>
<dbReference type="InterPro" id="IPR051621">
    <property type="entry name" value="T2SS_protein_J"/>
</dbReference>
<feature type="transmembrane region" description="Helical" evidence="10">
    <location>
        <begin position="16"/>
        <end position="38"/>
    </location>
</feature>